<dbReference type="PANTHER" id="PTHR38602:SF1">
    <property type="entry name" value="INNER MEMBRANE PROTEIN"/>
    <property type="match status" value="1"/>
</dbReference>
<name>A0A8J7FFF1_9GAMM</name>
<organism evidence="2 3">
    <name type="scientific">Pontibacterium sinense</name>
    <dbReference type="NCBI Taxonomy" id="2781979"/>
    <lineage>
        <taxon>Bacteria</taxon>
        <taxon>Pseudomonadati</taxon>
        <taxon>Pseudomonadota</taxon>
        <taxon>Gammaproteobacteria</taxon>
        <taxon>Oceanospirillales</taxon>
        <taxon>Oceanospirillaceae</taxon>
        <taxon>Pontibacterium</taxon>
    </lineage>
</organism>
<protein>
    <submittedName>
        <fullName evidence="2">DUF2065 domain-containing protein</fullName>
    </submittedName>
</protein>
<gene>
    <name evidence="2" type="ORF">IOQ59_15505</name>
</gene>
<evidence type="ECO:0000256" key="1">
    <source>
        <dbReference type="SAM" id="Phobius"/>
    </source>
</evidence>
<feature type="transmembrane region" description="Helical" evidence="1">
    <location>
        <begin position="48"/>
        <end position="64"/>
    </location>
</feature>
<reference evidence="2" key="1">
    <citation type="submission" date="2020-10" db="EMBL/GenBank/DDBJ databases">
        <title>Bacterium isolated from coastal waters sediment.</title>
        <authorList>
            <person name="Chen R.-J."/>
            <person name="Lu D.-C."/>
            <person name="Zhu K.-L."/>
            <person name="Du Z.-J."/>
        </authorList>
    </citation>
    <scope>NUCLEOTIDE SEQUENCE</scope>
    <source>
        <strain evidence="2">N1Y112</strain>
    </source>
</reference>
<accession>A0A8J7FFF1</accession>
<dbReference type="RefSeq" id="WP_193954361.1">
    <property type="nucleotide sequence ID" value="NZ_JADEYS010000017.1"/>
</dbReference>
<dbReference type="InterPro" id="IPR019201">
    <property type="entry name" value="DUF2065"/>
</dbReference>
<keyword evidence="3" id="KW-1185">Reference proteome</keyword>
<sequence>MSSDFLHQLAIGFCLMLVLEGVIPFLYPQRWRNLVQQLALVDNRTLRFMGLASMLLGTLILYLIN</sequence>
<evidence type="ECO:0000313" key="3">
    <source>
        <dbReference type="Proteomes" id="UP000640333"/>
    </source>
</evidence>
<proteinExistence type="predicted"/>
<dbReference type="AlphaFoldDB" id="A0A8J7FFF1"/>
<dbReference type="Proteomes" id="UP000640333">
    <property type="component" value="Unassembled WGS sequence"/>
</dbReference>
<evidence type="ECO:0000313" key="2">
    <source>
        <dbReference type="EMBL" id="MBE9398664.1"/>
    </source>
</evidence>
<dbReference type="Pfam" id="PF09838">
    <property type="entry name" value="DUF2065"/>
    <property type="match status" value="1"/>
</dbReference>
<keyword evidence="1" id="KW-0812">Transmembrane</keyword>
<keyword evidence="1" id="KW-1133">Transmembrane helix</keyword>
<keyword evidence="1" id="KW-0472">Membrane</keyword>
<comment type="caution">
    <text evidence="2">The sequence shown here is derived from an EMBL/GenBank/DDBJ whole genome shotgun (WGS) entry which is preliminary data.</text>
</comment>
<dbReference type="PANTHER" id="PTHR38602">
    <property type="entry name" value="INNER MEMBRANE PROTEIN-RELATED"/>
    <property type="match status" value="1"/>
</dbReference>
<dbReference type="EMBL" id="JADEYS010000017">
    <property type="protein sequence ID" value="MBE9398664.1"/>
    <property type="molecule type" value="Genomic_DNA"/>
</dbReference>
<feature type="transmembrane region" description="Helical" evidence="1">
    <location>
        <begin position="6"/>
        <end position="27"/>
    </location>
</feature>